<evidence type="ECO:0000259" key="1">
    <source>
        <dbReference type="PROSITE" id="PS50994"/>
    </source>
</evidence>
<dbReference type="PANTHER" id="PTHR37984:SF15">
    <property type="entry name" value="INTEGRASE CATALYTIC DOMAIN-CONTAINING PROTEIN"/>
    <property type="match status" value="1"/>
</dbReference>
<sequence>MISDRRRSFLSNIVKDVNQFCQISHLLTTAYHPQTNGLIERFNQTLVDVLFTYVDVKQRNWDNILPFVTFVCNSAKQVTTGFSPFFLIHGRDIEKPSK</sequence>
<dbReference type="PANTHER" id="PTHR37984">
    <property type="entry name" value="PROTEIN CBG26694"/>
    <property type="match status" value="1"/>
</dbReference>
<dbReference type="InterPro" id="IPR036397">
    <property type="entry name" value="RNaseH_sf"/>
</dbReference>
<dbReference type="SUPFAM" id="SSF53098">
    <property type="entry name" value="Ribonuclease H-like"/>
    <property type="match status" value="1"/>
</dbReference>
<name>A0A8X6IE46_NEPPI</name>
<keyword evidence="3" id="KW-1185">Reference proteome</keyword>
<dbReference type="EMBL" id="BMAW01044008">
    <property type="protein sequence ID" value="GFS42326.1"/>
    <property type="molecule type" value="Genomic_DNA"/>
</dbReference>
<reference evidence="2" key="1">
    <citation type="submission" date="2020-08" db="EMBL/GenBank/DDBJ databases">
        <title>Multicomponent nature underlies the extraordinary mechanical properties of spider dragline silk.</title>
        <authorList>
            <person name="Kono N."/>
            <person name="Nakamura H."/>
            <person name="Mori M."/>
            <person name="Yoshida Y."/>
            <person name="Ohtoshi R."/>
            <person name="Malay A.D."/>
            <person name="Moran D.A.P."/>
            <person name="Tomita M."/>
            <person name="Numata K."/>
            <person name="Arakawa K."/>
        </authorList>
    </citation>
    <scope>NUCLEOTIDE SEQUENCE</scope>
</reference>
<evidence type="ECO:0000313" key="2">
    <source>
        <dbReference type="EMBL" id="GFS42326.1"/>
    </source>
</evidence>
<dbReference type="GO" id="GO:0003676">
    <property type="term" value="F:nucleic acid binding"/>
    <property type="evidence" value="ECO:0007669"/>
    <property type="project" value="InterPro"/>
</dbReference>
<organism evidence="2 3">
    <name type="scientific">Nephila pilipes</name>
    <name type="common">Giant wood spider</name>
    <name type="synonym">Nephila maculata</name>
    <dbReference type="NCBI Taxonomy" id="299642"/>
    <lineage>
        <taxon>Eukaryota</taxon>
        <taxon>Metazoa</taxon>
        <taxon>Ecdysozoa</taxon>
        <taxon>Arthropoda</taxon>
        <taxon>Chelicerata</taxon>
        <taxon>Arachnida</taxon>
        <taxon>Araneae</taxon>
        <taxon>Araneomorphae</taxon>
        <taxon>Entelegynae</taxon>
        <taxon>Araneoidea</taxon>
        <taxon>Nephilidae</taxon>
        <taxon>Nephila</taxon>
    </lineage>
</organism>
<dbReference type="Proteomes" id="UP000887013">
    <property type="component" value="Unassembled WGS sequence"/>
</dbReference>
<evidence type="ECO:0000313" key="3">
    <source>
        <dbReference type="Proteomes" id="UP000887013"/>
    </source>
</evidence>
<feature type="domain" description="Integrase catalytic" evidence="1">
    <location>
        <begin position="1"/>
        <end position="92"/>
    </location>
</feature>
<dbReference type="OrthoDB" id="6428870at2759"/>
<protein>
    <submittedName>
        <fullName evidence="2">Retrovirus-related Pol polyprotein from transposon 297</fullName>
    </submittedName>
</protein>
<accession>A0A8X6IE46</accession>
<dbReference type="Gene3D" id="3.30.420.10">
    <property type="entry name" value="Ribonuclease H-like superfamily/Ribonuclease H"/>
    <property type="match status" value="1"/>
</dbReference>
<dbReference type="PROSITE" id="PS50994">
    <property type="entry name" value="INTEGRASE"/>
    <property type="match status" value="1"/>
</dbReference>
<comment type="caution">
    <text evidence="2">The sequence shown here is derived from an EMBL/GenBank/DDBJ whole genome shotgun (WGS) entry which is preliminary data.</text>
</comment>
<dbReference type="InterPro" id="IPR050951">
    <property type="entry name" value="Retrovirus_Pol_polyprotein"/>
</dbReference>
<dbReference type="GO" id="GO:0015074">
    <property type="term" value="P:DNA integration"/>
    <property type="evidence" value="ECO:0007669"/>
    <property type="project" value="InterPro"/>
</dbReference>
<dbReference type="InterPro" id="IPR012337">
    <property type="entry name" value="RNaseH-like_sf"/>
</dbReference>
<gene>
    <name evidence="2" type="primary">pol_4332</name>
    <name evidence="2" type="ORF">NPIL_86901</name>
</gene>
<dbReference type="AlphaFoldDB" id="A0A8X6IE46"/>
<dbReference type="InterPro" id="IPR001584">
    <property type="entry name" value="Integrase_cat-core"/>
</dbReference>
<proteinExistence type="predicted"/>